<organism evidence="1">
    <name type="scientific">marine sediment metagenome</name>
    <dbReference type="NCBI Taxonomy" id="412755"/>
    <lineage>
        <taxon>unclassified sequences</taxon>
        <taxon>metagenomes</taxon>
        <taxon>ecological metagenomes</taxon>
    </lineage>
</organism>
<comment type="caution">
    <text evidence="1">The sequence shown here is derived from an EMBL/GenBank/DDBJ whole genome shotgun (WGS) entry which is preliminary data.</text>
</comment>
<evidence type="ECO:0000313" key="1">
    <source>
        <dbReference type="EMBL" id="KKN64876.1"/>
    </source>
</evidence>
<reference evidence="1" key="1">
    <citation type="journal article" date="2015" name="Nature">
        <title>Complex archaea that bridge the gap between prokaryotes and eukaryotes.</title>
        <authorList>
            <person name="Spang A."/>
            <person name="Saw J.H."/>
            <person name="Jorgensen S.L."/>
            <person name="Zaremba-Niedzwiedzka K."/>
            <person name="Martijn J."/>
            <person name="Lind A.E."/>
            <person name="van Eijk R."/>
            <person name="Schleper C."/>
            <person name="Guy L."/>
            <person name="Ettema T.J."/>
        </authorList>
    </citation>
    <scope>NUCLEOTIDE SEQUENCE</scope>
</reference>
<gene>
    <name evidence="1" type="ORF">LCGC14_0487100</name>
</gene>
<proteinExistence type="predicted"/>
<protein>
    <submittedName>
        <fullName evidence="1">Uncharacterized protein</fullName>
    </submittedName>
</protein>
<dbReference type="AlphaFoldDB" id="A0A0F9UUM8"/>
<accession>A0A0F9UUM8</accession>
<sequence>MLQYHTAYMSHSIRGRLGLDATPKSMMANNGKAHEAAVLIRCILPEVSIYVPGENDLLISILYQDGRLKEEDILWGDCEIIRLRDILLVWSPDDFISTGMQIEINFATKENIPVFVIHTVEEVQALKPIILSYLREKDSE</sequence>
<name>A0A0F9UUM8_9ZZZZ</name>
<dbReference type="EMBL" id="LAZR01000541">
    <property type="protein sequence ID" value="KKN64876.1"/>
    <property type="molecule type" value="Genomic_DNA"/>
</dbReference>